<dbReference type="Pfam" id="PF00494">
    <property type="entry name" value="SQS_PSY"/>
    <property type="match status" value="1"/>
</dbReference>
<dbReference type="SFLD" id="SFLDG01212">
    <property type="entry name" value="Phytoene_synthase_like"/>
    <property type="match status" value="1"/>
</dbReference>
<dbReference type="PROSITE" id="PS01045">
    <property type="entry name" value="SQUALEN_PHYTOEN_SYN_2"/>
    <property type="match status" value="1"/>
</dbReference>
<dbReference type="InterPro" id="IPR019845">
    <property type="entry name" value="Squalene/phytoene_synthase_CS"/>
</dbReference>
<dbReference type="SFLD" id="SFLDS00005">
    <property type="entry name" value="Isoprenoid_Synthase_Type_I"/>
    <property type="match status" value="1"/>
</dbReference>
<dbReference type="GO" id="GO:0004311">
    <property type="term" value="F:geranylgeranyl diphosphate synthase activity"/>
    <property type="evidence" value="ECO:0007669"/>
    <property type="project" value="InterPro"/>
</dbReference>
<dbReference type="EC" id="2.5.1.32" evidence="3"/>
<comment type="caution">
    <text evidence="3">The sequence shown here is derived from an EMBL/GenBank/DDBJ whole genome shotgun (WGS) entry which is preliminary data.</text>
</comment>
<dbReference type="InterPro" id="IPR017828">
    <property type="entry name" value="SQ_synth_HpnD-like"/>
</dbReference>
<evidence type="ECO:0000256" key="2">
    <source>
        <dbReference type="ARBA" id="ARBA00022679"/>
    </source>
</evidence>
<gene>
    <name evidence="3" type="ORF">HEB94_003027</name>
</gene>
<reference evidence="3" key="1">
    <citation type="submission" date="2020-10" db="EMBL/GenBank/DDBJ databases">
        <title>Sequencing the genomes of 1000 actinobacteria strains.</title>
        <authorList>
            <person name="Klenk H.-P."/>
        </authorList>
    </citation>
    <scope>NUCLEOTIDE SEQUENCE</scope>
    <source>
        <strain evidence="3">DSM 45354</strain>
    </source>
</reference>
<comment type="pathway">
    <text evidence="1">Carotenoid biosynthesis; phytoene biosynthesis.</text>
</comment>
<dbReference type="GO" id="GO:0051996">
    <property type="term" value="F:squalene synthase [NAD(P)H] activity"/>
    <property type="evidence" value="ECO:0007669"/>
    <property type="project" value="InterPro"/>
</dbReference>
<dbReference type="Proteomes" id="UP000638648">
    <property type="component" value="Unassembled WGS sequence"/>
</dbReference>
<dbReference type="SFLD" id="SFLDG01018">
    <property type="entry name" value="Squalene/Phytoene_Synthase_Lik"/>
    <property type="match status" value="1"/>
</dbReference>
<evidence type="ECO:0000313" key="4">
    <source>
        <dbReference type="Proteomes" id="UP000638648"/>
    </source>
</evidence>
<dbReference type="NCBIfam" id="TIGR03465">
    <property type="entry name" value="HpnD"/>
    <property type="match status" value="1"/>
</dbReference>
<dbReference type="AlphaFoldDB" id="A0A927MU10"/>
<dbReference type="PANTHER" id="PTHR31480">
    <property type="entry name" value="BIFUNCTIONAL LYCOPENE CYCLASE/PHYTOENE SYNTHASE"/>
    <property type="match status" value="1"/>
</dbReference>
<dbReference type="InterPro" id="IPR044843">
    <property type="entry name" value="Trans_IPPS_bact-type"/>
</dbReference>
<dbReference type="InterPro" id="IPR033904">
    <property type="entry name" value="Trans_IPPS_HH"/>
</dbReference>
<dbReference type="InterPro" id="IPR008949">
    <property type="entry name" value="Isoprenoid_synthase_dom_sf"/>
</dbReference>
<proteinExistence type="predicted"/>
<keyword evidence="4" id="KW-1185">Reference proteome</keyword>
<dbReference type="Gene3D" id="1.10.600.10">
    <property type="entry name" value="Farnesyl Diphosphate Synthase"/>
    <property type="match status" value="1"/>
</dbReference>
<dbReference type="InterPro" id="IPR002060">
    <property type="entry name" value="Squ/phyt_synthse"/>
</dbReference>
<dbReference type="CDD" id="cd00683">
    <property type="entry name" value="Trans_IPPS_HH"/>
    <property type="match status" value="1"/>
</dbReference>
<dbReference type="SUPFAM" id="SSF48576">
    <property type="entry name" value="Terpenoid synthases"/>
    <property type="match status" value="1"/>
</dbReference>
<accession>A0A927MU10</accession>
<evidence type="ECO:0000256" key="1">
    <source>
        <dbReference type="ARBA" id="ARBA00004684"/>
    </source>
</evidence>
<dbReference type="EMBL" id="JADBEM010000001">
    <property type="protein sequence ID" value="MBE1606179.1"/>
    <property type="molecule type" value="Genomic_DNA"/>
</dbReference>
<dbReference type="RefSeq" id="WP_192750353.1">
    <property type="nucleotide sequence ID" value="NZ_BAABJL010000011.1"/>
</dbReference>
<dbReference type="GO" id="GO:0016117">
    <property type="term" value="P:carotenoid biosynthetic process"/>
    <property type="evidence" value="ECO:0007669"/>
    <property type="project" value="InterPro"/>
</dbReference>
<evidence type="ECO:0000313" key="3">
    <source>
        <dbReference type="EMBL" id="MBE1606179.1"/>
    </source>
</evidence>
<protein>
    <submittedName>
        <fullName evidence="3">Phytoene synthase</fullName>
        <ecNumber evidence="3">2.5.1.32</ecNumber>
    </submittedName>
</protein>
<name>A0A927MU10_9ACTN</name>
<organism evidence="3 4">
    <name type="scientific">Actinopolymorpha pittospori</name>
    <dbReference type="NCBI Taxonomy" id="648752"/>
    <lineage>
        <taxon>Bacteria</taxon>
        <taxon>Bacillati</taxon>
        <taxon>Actinomycetota</taxon>
        <taxon>Actinomycetes</taxon>
        <taxon>Propionibacteriales</taxon>
        <taxon>Actinopolymorphaceae</taxon>
        <taxon>Actinopolymorpha</taxon>
    </lineage>
</organism>
<sequence>MNVDDAYRGCESITRREARNFAYGIALLPPPKRRALSAVYAMARRIDDIGDGDLPDADKLDQLAGVRKQVQALEASGSPSSEDDVVLVALADAARRFPIRLGGFEELIDGCEADVRGLRYKTFDELVGYCRQVAGSVGRLSLGVFDPREYDDAAPLADTLGVALQLTNILRDLREDRQNGRVYLPAADLEHYGCTLELGPGDRLNDPDSFRDLVRFEAERAQTWYTRGLTLLPMLDRRSRACTAAMAGIYHRLLHRISADPDAVRSTRLSLPTSAKLAVAARALTLGAA</sequence>
<keyword evidence="2 3" id="KW-0808">Transferase</keyword>